<dbReference type="Pfam" id="PF12694">
    <property type="entry name" value="cpYpsA"/>
    <property type="match status" value="1"/>
</dbReference>
<name>A0ABW0BI35_9ACTN</name>
<dbReference type="RefSeq" id="WP_378589561.1">
    <property type="nucleotide sequence ID" value="NZ_JBHSKD010000009.1"/>
</dbReference>
<dbReference type="InterPro" id="IPR024755">
    <property type="entry name" value="cpYpsA"/>
</dbReference>
<dbReference type="EMBL" id="JBHSKD010000009">
    <property type="protein sequence ID" value="MFC5176915.1"/>
    <property type="molecule type" value="Genomic_DNA"/>
</dbReference>
<dbReference type="Gene3D" id="3.40.50.450">
    <property type="match status" value="1"/>
</dbReference>
<dbReference type="Proteomes" id="UP001596087">
    <property type="component" value="Unassembled WGS sequence"/>
</dbReference>
<sequence>MSLPHVARIVSGGQTGADRAALDWARNRGIDRAGWCPRGGLAEDHPDPPGVLAEHPLRETPDASYEQRTEWNVRDSDATLLLVLPGAHPTGGTALTLDLARQHSRPHLLAGTDEAPAVRAWLSSLPDGSVLNVAGPRESTAPGIHAAVLALLDEVADG</sequence>
<dbReference type="SUPFAM" id="SSF102405">
    <property type="entry name" value="MCP/YpsA-like"/>
    <property type="match status" value="1"/>
</dbReference>
<evidence type="ECO:0000313" key="2">
    <source>
        <dbReference type="Proteomes" id="UP001596087"/>
    </source>
</evidence>
<proteinExistence type="predicted"/>
<comment type="caution">
    <text evidence="1">The sequence shown here is derived from an EMBL/GenBank/DDBJ whole genome shotgun (WGS) entry which is preliminary data.</text>
</comment>
<gene>
    <name evidence="1" type="ORF">ACFPGP_09550</name>
</gene>
<reference evidence="2" key="1">
    <citation type="journal article" date="2019" name="Int. J. Syst. Evol. Microbiol.">
        <title>The Global Catalogue of Microorganisms (GCM) 10K type strain sequencing project: providing services to taxonomists for standard genome sequencing and annotation.</title>
        <authorList>
            <consortium name="The Broad Institute Genomics Platform"/>
            <consortium name="The Broad Institute Genome Sequencing Center for Infectious Disease"/>
            <person name="Wu L."/>
            <person name="Ma J."/>
        </authorList>
    </citation>
    <scope>NUCLEOTIDE SEQUENCE [LARGE SCALE GENOMIC DNA]</scope>
    <source>
        <strain evidence="2">DFY41</strain>
    </source>
</reference>
<keyword evidence="2" id="KW-1185">Reference proteome</keyword>
<accession>A0ABW0BI35</accession>
<evidence type="ECO:0000313" key="1">
    <source>
        <dbReference type="EMBL" id="MFC5176915.1"/>
    </source>
</evidence>
<organism evidence="1 2">
    <name type="scientific">Nocardioides taihuensis</name>
    <dbReference type="NCBI Taxonomy" id="1835606"/>
    <lineage>
        <taxon>Bacteria</taxon>
        <taxon>Bacillati</taxon>
        <taxon>Actinomycetota</taxon>
        <taxon>Actinomycetes</taxon>
        <taxon>Propionibacteriales</taxon>
        <taxon>Nocardioidaceae</taxon>
        <taxon>Nocardioides</taxon>
    </lineage>
</organism>
<protein>
    <submittedName>
        <fullName evidence="1">Molybdenum carrier protein</fullName>
    </submittedName>
</protein>